<evidence type="ECO:0000256" key="1">
    <source>
        <dbReference type="SAM" id="MobiDB-lite"/>
    </source>
</evidence>
<organism evidence="2 3">
    <name type="scientific">Cinchona calisaya</name>
    <dbReference type="NCBI Taxonomy" id="153742"/>
    <lineage>
        <taxon>Eukaryota</taxon>
        <taxon>Viridiplantae</taxon>
        <taxon>Streptophyta</taxon>
        <taxon>Embryophyta</taxon>
        <taxon>Tracheophyta</taxon>
        <taxon>Spermatophyta</taxon>
        <taxon>Magnoliopsida</taxon>
        <taxon>eudicotyledons</taxon>
        <taxon>Gunneridae</taxon>
        <taxon>Pentapetalae</taxon>
        <taxon>asterids</taxon>
        <taxon>lamiids</taxon>
        <taxon>Gentianales</taxon>
        <taxon>Rubiaceae</taxon>
        <taxon>Cinchonoideae</taxon>
        <taxon>Cinchoneae</taxon>
        <taxon>Cinchona</taxon>
    </lineage>
</organism>
<sequence length="315" mass="35526">MASITTPLPEDRISETSVRKAVNALLKWRKLNPKTTTQNKQLSQESPEDEENQEFFDNEDNSEDFIYLLLTLKKIPPKDISKTPHKIPLPNPLRPLTDNYLNLCLIIDDRSIKSPYKITAEYAQKKIISEGIPITKVLKLSKLKSDCKSFEGRRNLYNLYDNFFADKRVISLLPNVLGKQFYKKKRKVPVPLDLRGSGNWKEEIQRACDSALLCLGSGSCSNLRVGRIGLDCGMGSNEIVENVFAAIRGILAIVPKKWGGIRALHLKVSDSLALPIYDASPDLRVNGEDGVKERGLEVRKNGILVDKKTKEEKLH</sequence>
<gene>
    <name evidence="2" type="ORF">ACH5RR_036814</name>
</gene>
<evidence type="ECO:0008006" key="4">
    <source>
        <dbReference type="Google" id="ProtNLM"/>
    </source>
</evidence>
<feature type="region of interest" description="Disordered" evidence="1">
    <location>
        <begin position="35"/>
        <end position="56"/>
    </location>
</feature>
<name>A0ABD2Y845_9GENT</name>
<dbReference type="InterPro" id="IPR028364">
    <property type="entry name" value="Ribosomal_uL1/biogenesis"/>
</dbReference>
<dbReference type="Gene3D" id="3.40.50.790">
    <property type="match status" value="1"/>
</dbReference>
<comment type="caution">
    <text evidence="2">The sequence shown here is derived from an EMBL/GenBank/DDBJ whole genome shotgun (WGS) entry which is preliminary data.</text>
</comment>
<dbReference type="SUPFAM" id="SSF56808">
    <property type="entry name" value="Ribosomal protein L1"/>
    <property type="match status" value="1"/>
</dbReference>
<reference evidence="2 3" key="1">
    <citation type="submission" date="2024-11" db="EMBL/GenBank/DDBJ databases">
        <title>A near-complete genome assembly of Cinchona calisaya.</title>
        <authorList>
            <person name="Lian D.C."/>
            <person name="Zhao X.W."/>
            <person name="Wei L."/>
        </authorList>
    </citation>
    <scope>NUCLEOTIDE SEQUENCE [LARGE SCALE GENOMIC DNA]</scope>
    <source>
        <tissue evidence="2">Nenye</tissue>
    </source>
</reference>
<evidence type="ECO:0000313" key="3">
    <source>
        <dbReference type="Proteomes" id="UP001630127"/>
    </source>
</evidence>
<proteinExistence type="predicted"/>
<dbReference type="InterPro" id="IPR016095">
    <property type="entry name" value="Ribosomal_uL1_3-a/b-sand"/>
</dbReference>
<accession>A0ABD2Y845</accession>
<dbReference type="InterPro" id="IPR023674">
    <property type="entry name" value="Ribosomal_uL1-like"/>
</dbReference>
<dbReference type="Proteomes" id="UP001630127">
    <property type="component" value="Unassembled WGS sequence"/>
</dbReference>
<dbReference type="Pfam" id="PF00687">
    <property type="entry name" value="Ribosomal_L1"/>
    <property type="match status" value="1"/>
</dbReference>
<feature type="compositionally biased region" description="Polar residues" evidence="1">
    <location>
        <begin position="35"/>
        <end position="45"/>
    </location>
</feature>
<evidence type="ECO:0000313" key="2">
    <source>
        <dbReference type="EMBL" id="KAL3502365.1"/>
    </source>
</evidence>
<dbReference type="EMBL" id="JBJUIK010000015">
    <property type="protein sequence ID" value="KAL3502365.1"/>
    <property type="molecule type" value="Genomic_DNA"/>
</dbReference>
<dbReference type="AlphaFoldDB" id="A0ABD2Y845"/>
<keyword evidence="3" id="KW-1185">Reference proteome</keyword>
<dbReference type="CDD" id="cd00403">
    <property type="entry name" value="Ribosomal_L1"/>
    <property type="match status" value="1"/>
</dbReference>
<protein>
    <recommendedName>
        <fullName evidence="4">Ribosomal protein L1</fullName>
    </recommendedName>
</protein>
<feature type="compositionally biased region" description="Acidic residues" evidence="1">
    <location>
        <begin position="46"/>
        <end position="56"/>
    </location>
</feature>